<dbReference type="VEuPathDB" id="FungiDB:DNF11_2835"/>
<accession>A0A3G2S6Q4</accession>
<proteinExistence type="predicted"/>
<feature type="chain" id="PRO_5018110358" evidence="1">
    <location>
        <begin position="19"/>
        <end position="101"/>
    </location>
</feature>
<reference evidence="2 3" key="1">
    <citation type="submission" date="2018-10" db="EMBL/GenBank/DDBJ databases">
        <title>Complete genome sequence of Malassezia restricta CBS 7877.</title>
        <authorList>
            <person name="Morand S.C."/>
            <person name="Bertignac M."/>
            <person name="Iltis A."/>
            <person name="Kolder I."/>
            <person name="Pirovano W."/>
            <person name="Jourdain R."/>
            <person name="Clavaud C."/>
        </authorList>
    </citation>
    <scope>NUCLEOTIDE SEQUENCE [LARGE SCALE GENOMIC DNA]</scope>
    <source>
        <strain evidence="2 3">CBS 7877</strain>
    </source>
</reference>
<gene>
    <name evidence="2" type="ORF">DNF11_2835</name>
</gene>
<evidence type="ECO:0000313" key="2">
    <source>
        <dbReference type="EMBL" id="AYO43785.1"/>
    </source>
</evidence>
<feature type="signal peptide" evidence="1">
    <location>
        <begin position="1"/>
        <end position="18"/>
    </location>
</feature>
<evidence type="ECO:0000313" key="3">
    <source>
        <dbReference type="Proteomes" id="UP000269793"/>
    </source>
</evidence>
<keyword evidence="1" id="KW-0732">Signal</keyword>
<protein>
    <submittedName>
        <fullName evidence="2">Uncharacterized protein</fullName>
    </submittedName>
</protein>
<dbReference type="EMBL" id="CP033152">
    <property type="protein sequence ID" value="AYO43785.1"/>
    <property type="molecule type" value="Genomic_DNA"/>
</dbReference>
<keyword evidence="3" id="KW-1185">Reference proteome</keyword>
<evidence type="ECO:0000256" key="1">
    <source>
        <dbReference type="SAM" id="SignalP"/>
    </source>
</evidence>
<dbReference type="AlphaFoldDB" id="A0A3G2S6Q4"/>
<name>A0A3G2S6Q4_MALR7</name>
<organism evidence="2 3">
    <name type="scientific">Malassezia restricta (strain ATCC 96810 / NBRC 103918 / CBS 7877)</name>
    <name type="common">Seborrheic dermatitis infection agent</name>
    <dbReference type="NCBI Taxonomy" id="425264"/>
    <lineage>
        <taxon>Eukaryota</taxon>
        <taxon>Fungi</taxon>
        <taxon>Dikarya</taxon>
        <taxon>Basidiomycota</taxon>
        <taxon>Ustilaginomycotina</taxon>
        <taxon>Malasseziomycetes</taxon>
        <taxon>Malasseziales</taxon>
        <taxon>Malasseziaceae</taxon>
        <taxon>Malassezia</taxon>
    </lineage>
</organism>
<sequence length="101" mass="11326">MFRSLIALAFLAVPSVMAVAAGKGSNLYCFKPIKDVSNPAYAWEVDFDKTNSVCRTLSSGSTVPSIYNTCRVAQYDMKWFKERCEDDQVHKAGYTTDPTWL</sequence>
<dbReference type="Proteomes" id="UP000269793">
    <property type="component" value="Chromosome V"/>
</dbReference>
<dbReference type="OrthoDB" id="3381279at2759"/>